<dbReference type="Pfam" id="PF00092">
    <property type="entry name" value="VWA"/>
    <property type="match status" value="2"/>
</dbReference>
<dbReference type="InterPro" id="IPR036880">
    <property type="entry name" value="Kunitz_BPTI_sf"/>
</dbReference>
<dbReference type="GO" id="GO:0004867">
    <property type="term" value="F:serine-type endopeptidase inhibitor activity"/>
    <property type="evidence" value="ECO:0007669"/>
    <property type="project" value="UniProtKB-KW"/>
</dbReference>
<keyword evidence="2" id="KW-0964">Secreted</keyword>
<feature type="compositionally biased region" description="Low complexity" evidence="8">
    <location>
        <begin position="255"/>
        <end position="267"/>
    </location>
</feature>
<reference evidence="12" key="1">
    <citation type="submission" date="2015-01" db="EMBL/GenBank/DDBJ databases">
        <title>EvidentialGene: Evidence-directed Construction of Complete mRNA Transcriptomes without Genomes.</title>
        <authorList>
            <person name="Gilbert D.G."/>
        </authorList>
    </citation>
    <scope>NUCLEOTIDE SEQUENCE</scope>
</reference>
<evidence type="ECO:0000259" key="11">
    <source>
        <dbReference type="PROSITE" id="PS50279"/>
    </source>
</evidence>
<keyword evidence="9" id="KW-0732">Signal</keyword>
<dbReference type="GO" id="GO:0007155">
    <property type="term" value="P:cell adhesion"/>
    <property type="evidence" value="ECO:0007669"/>
    <property type="project" value="UniProtKB-KW"/>
</dbReference>
<evidence type="ECO:0000256" key="7">
    <source>
        <dbReference type="ARBA" id="ARBA00023157"/>
    </source>
</evidence>
<dbReference type="SMART" id="SM00131">
    <property type="entry name" value="KU"/>
    <property type="match status" value="1"/>
</dbReference>
<organism evidence="12">
    <name type="scientific">Fundulus heteroclitus</name>
    <name type="common">Killifish</name>
    <name type="synonym">Mummichog</name>
    <dbReference type="NCBI Taxonomy" id="8078"/>
    <lineage>
        <taxon>Eukaryota</taxon>
        <taxon>Metazoa</taxon>
        <taxon>Chordata</taxon>
        <taxon>Craniata</taxon>
        <taxon>Vertebrata</taxon>
        <taxon>Euteleostomi</taxon>
        <taxon>Actinopterygii</taxon>
        <taxon>Neopterygii</taxon>
        <taxon>Teleostei</taxon>
        <taxon>Neoteleostei</taxon>
        <taxon>Acanthomorphata</taxon>
        <taxon>Ovalentaria</taxon>
        <taxon>Atherinomorphae</taxon>
        <taxon>Cyprinodontiformes</taxon>
        <taxon>Fundulidae</taxon>
        <taxon>Fundulus</taxon>
    </lineage>
</organism>
<dbReference type="PROSITE" id="PS50279">
    <property type="entry name" value="BPTI_KUNITZ_2"/>
    <property type="match status" value="1"/>
</dbReference>
<feature type="compositionally biased region" description="Basic and acidic residues" evidence="8">
    <location>
        <begin position="553"/>
        <end position="562"/>
    </location>
</feature>
<dbReference type="Pfam" id="PF01391">
    <property type="entry name" value="Collagen"/>
    <property type="match status" value="2"/>
</dbReference>
<evidence type="ECO:0000313" key="12">
    <source>
        <dbReference type="EMBL" id="JAR53165.1"/>
    </source>
</evidence>
<dbReference type="EMBL" id="GCES01003660">
    <property type="protein sequence ID" value="JAR82663.1"/>
    <property type="molecule type" value="Transcribed_RNA"/>
</dbReference>
<evidence type="ECO:0000256" key="3">
    <source>
        <dbReference type="ARBA" id="ARBA00022690"/>
    </source>
</evidence>
<dbReference type="PANTHER" id="PTHR24020">
    <property type="entry name" value="COLLAGEN ALPHA"/>
    <property type="match status" value="1"/>
</dbReference>
<keyword evidence="3" id="KW-0646">Protease inhibitor</keyword>
<feature type="compositionally biased region" description="Low complexity" evidence="8">
    <location>
        <begin position="625"/>
        <end position="635"/>
    </location>
</feature>
<feature type="compositionally biased region" description="Low complexity" evidence="8">
    <location>
        <begin position="564"/>
        <end position="588"/>
    </location>
</feature>
<dbReference type="SUPFAM" id="SSF57362">
    <property type="entry name" value="BPTI-like"/>
    <property type="match status" value="1"/>
</dbReference>
<dbReference type="GO" id="GO:0005581">
    <property type="term" value="C:collagen trimer"/>
    <property type="evidence" value="ECO:0007669"/>
    <property type="project" value="UniProtKB-KW"/>
</dbReference>
<dbReference type="InterPro" id="IPR002035">
    <property type="entry name" value="VWF_A"/>
</dbReference>
<dbReference type="FunFam" id="3.40.50.410:FF:000051">
    <property type="entry name" value="Collagen type XXVIII alpha 1 chain"/>
    <property type="match status" value="1"/>
</dbReference>
<dbReference type="PANTHER" id="PTHR24020:SF20">
    <property type="entry name" value="PH DOMAIN-CONTAINING PROTEIN"/>
    <property type="match status" value="1"/>
</dbReference>
<feature type="compositionally biased region" description="Low complexity" evidence="8">
    <location>
        <begin position="488"/>
        <end position="498"/>
    </location>
</feature>
<feature type="region of interest" description="Disordered" evidence="8">
    <location>
        <begin position="1024"/>
        <end position="1122"/>
    </location>
</feature>
<dbReference type="InterPro" id="IPR020901">
    <property type="entry name" value="Prtase_inh_Kunz-CS"/>
</dbReference>
<keyword evidence="4" id="KW-0130">Cell adhesion</keyword>
<proteinExistence type="predicted"/>
<keyword evidence="7" id="KW-1015">Disulfide bond</keyword>
<dbReference type="EMBL" id="GCES01033158">
    <property type="protein sequence ID" value="JAR53165.1"/>
    <property type="molecule type" value="Transcribed_RNA"/>
</dbReference>
<feature type="compositionally biased region" description="Low complexity" evidence="8">
    <location>
        <begin position="514"/>
        <end position="527"/>
    </location>
</feature>
<feature type="domain" description="VWFA" evidence="10">
    <location>
        <begin position="49"/>
        <end position="231"/>
    </location>
</feature>
<dbReference type="InterPro" id="IPR050525">
    <property type="entry name" value="ECM_Assembly_Org"/>
</dbReference>
<keyword evidence="6 12" id="KW-0176">Collagen</keyword>
<comment type="subcellular location">
    <subcellularLocation>
        <location evidence="1">Secreted</location>
        <location evidence="1">Extracellular space</location>
        <location evidence="1">Extracellular matrix</location>
    </subcellularLocation>
</comment>
<keyword evidence="5" id="KW-0722">Serine protease inhibitor</keyword>
<dbReference type="PRINTS" id="PR00453">
    <property type="entry name" value="VWFADOMAIN"/>
</dbReference>
<name>A0A146YHR4_FUNHE</name>
<dbReference type="FunFam" id="4.10.410.10:FF:000020">
    <property type="entry name" value="Collagen, type VI, alpha 3"/>
    <property type="match status" value="1"/>
</dbReference>
<dbReference type="SUPFAM" id="SSF53300">
    <property type="entry name" value="vWA-like"/>
    <property type="match status" value="2"/>
</dbReference>
<dbReference type="Gene3D" id="4.10.410.10">
    <property type="entry name" value="Pancreatic trypsin inhibitor Kunitz domain"/>
    <property type="match status" value="1"/>
</dbReference>
<dbReference type="Pfam" id="PF00014">
    <property type="entry name" value="Kunitz_BPTI"/>
    <property type="match status" value="1"/>
</dbReference>
<evidence type="ECO:0000256" key="9">
    <source>
        <dbReference type="SAM" id="SignalP"/>
    </source>
</evidence>
<feature type="domain" description="VWFA" evidence="10">
    <location>
        <begin position="804"/>
        <end position="987"/>
    </location>
</feature>
<evidence type="ECO:0000256" key="5">
    <source>
        <dbReference type="ARBA" id="ARBA00022900"/>
    </source>
</evidence>
<dbReference type="AlphaFoldDB" id="A0A146YHR4"/>
<evidence type="ECO:0000256" key="6">
    <source>
        <dbReference type="ARBA" id="ARBA00023119"/>
    </source>
</evidence>
<feature type="region of interest" description="Disordered" evidence="8">
    <location>
        <begin position="250"/>
        <end position="779"/>
    </location>
</feature>
<evidence type="ECO:0000256" key="1">
    <source>
        <dbReference type="ARBA" id="ARBA00004498"/>
    </source>
</evidence>
<feature type="domain" description="BPTI/Kunitz inhibitor" evidence="11">
    <location>
        <begin position="1118"/>
        <end position="1168"/>
    </location>
</feature>
<dbReference type="InterPro" id="IPR008160">
    <property type="entry name" value="Collagen"/>
</dbReference>
<dbReference type="InterPro" id="IPR002223">
    <property type="entry name" value="Kunitz_BPTI"/>
</dbReference>
<dbReference type="SMART" id="SM00327">
    <property type="entry name" value="VWA"/>
    <property type="match status" value="2"/>
</dbReference>
<evidence type="ECO:0000259" key="10">
    <source>
        <dbReference type="PROSITE" id="PS50234"/>
    </source>
</evidence>
<feature type="compositionally biased region" description="Basic and acidic residues" evidence="8">
    <location>
        <begin position="417"/>
        <end position="426"/>
    </location>
</feature>
<dbReference type="PROSITE" id="PS50234">
    <property type="entry name" value="VWFA"/>
    <property type="match status" value="2"/>
</dbReference>
<evidence type="ECO:0000256" key="8">
    <source>
        <dbReference type="SAM" id="MobiDB-lite"/>
    </source>
</evidence>
<feature type="signal peptide" evidence="9">
    <location>
        <begin position="1"/>
        <end position="17"/>
    </location>
</feature>
<sequence length="1171" mass="120719">MNVLELVKIFTLTLVLSCPIGCQNRRRKGQKDDHQVTTYKAKTLICPVEIMFLVDSTEKAKAALFEQQKEFVLRFSTKLTQLHSAGWRVRLRLAALQYSSKVSVEHNFRDWQDLDVFQSRVASMTFIGHGSYSAYAITNATKVFKQETTSSSLRVALLMTEGNDHPHSPSAVTAAAEAKQHNIRVFTIRLSALPKPGAMDTRLRTIASAPPQQHLLSLTDSQLHDKLFSEINTVVTTGCPQPKDCMCERGEKGHPGSPGKPGKTGSDGAPGPKGSQGEPGTNGHPGAEGRQGRPGSKGQKGERGEFGAFGAKGEKGVAGPSGPTGPKGEQGARGAPGDLGVEGRSGPKGDRGSSGSPGPPGENGVGFPGPKGDKGNQGRSGPAGPMGSGEPGTQGPPGPSGIQGPPGFPGEGLVGPKGDRGHEGPKGSRGPPGLGLKGDKGNTGAPGLTGLIGVPGAGVQGEKGDQGPIGPSGPRGPPGLVIAGPKGDQGFPGEPGPQGERGTGEPGSKGETGPDGAPGIPGIPGEDGTVGPKGEMGLPGPRGPEGAPGRGTSGEKGDRGDQGSRGLSGSSGPVGPSGAKGEPGSPGMTGPPGPPGQGYPGKKGDPGPEGPSGPVGEPGLGIIGPKGSKGSVGPVGSQGAKGDSLTGPQGLQGLPGLQGEKGPEGKGLPGAKGDRGSPGLPGPSGPPGTGLNGPKGSTGQPGRPGMPGLPGEGLPGPKGEPGFPGPMGPRGLPGEGLSGEKGNQGSPGHRGKKGDTGDLGPPGSPGPMGRPGGKGEPGLTRDEVIQIIKEIFGCRVMCRGSRLELVFVIDSSESVGPENFEVVKDFVNTVIDQFTVSQEASRIAVVLYSHLNSVVVSLQHQPSQEEIKAAVRAMPYMGKGTFTGSAIYQAKQVFLASRPHVRKVAVVLTDGQSDQHDFMQFKETATDAHAEGIEVFVIGVLNTTDLLYKKFLSEIKNIASDPDEDHIYLIDDFRLLPGLESNILKQICDKDLTAILPKTSVETHQDHSEDGDSKKIQEEENPTLWHPVESENPQAPRPSQPMWSYENQIDPELMEPSNQQPDVPSISRDDKGMQGPGQNSVVHSQSPTDWPGEAESTQAPLSPPPPTLTASPVSGEGCSQPLEPGPCRQYTVRWYYDPEANACAQFWFGGCQGNANNFENEINCRNNCIYT</sequence>
<dbReference type="CDD" id="cd01450">
    <property type="entry name" value="vWFA_subfamily_ECM"/>
    <property type="match status" value="1"/>
</dbReference>
<evidence type="ECO:0000256" key="2">
    <source>
        <dbReference type="ARBA" id="ARBA00022530"/>
    </source>
</evidence>
<accession>A0A146YHR4</accession>
<dbReference type="Gene3D" id="3.40.50.410">
    <property type="entry name" value="von Willebrand factor, type A domain"/>
    <property type="match status" value="2"/>
</dbReference>
<feature type="compositionally biased region" description="Low complexity" evidence="8">
    <location>
        <begin position="647"/>
        <end position="660"/>
    </location>
</feature>
<feature type="chain" id="PRO_5007538092" evidence="9">
    <location>
        <begin position="18"/>
        <end position="1171"/>
    </location>
</feature>
<dbReference type="PRINTS" id="PR00759">
    <property type="entry name" value="BASICPTASE"/>
</dbReference>
<protein>
    <submittedName>
        <fullName evidence="12">Collagen alpha-1(XXVIII) chain</fullName>
    </submittedName>
</protein>
<dbReference type="InterPro" id="IPR036465">
    <property type="entry name" value="vWFA_dom_sf"/>
</dbReference>
<evidence type="ECO:0000256" key="4">
    <source>
        <dbReference type="ARBA" id="ARBA00022889"/>
    </source>
</evidence>
<dbReference type="PROSITE" id="PS00280">
    <property type="entry name" value="BPTI_KUNITZ_1"/>
    <property type="match status" value="1"/>
</dbReference>
<keyword evidence="2" id="KW-0272">Extracellular matrix</keyword>
<feature type="compositionally biased region" description="Polar residues" evidence="8">
    <location>
        <begin position="1076"/>
        <end position="1088"/>
    </location>
</feature>